<evidence type="ECO:0000259" key="2">
    <source>
        <dbReference type="Pfam" id="PF02036"/>
    </source>
</evidence>
<dbReference type="PANTHER" id="PTHR38693">
    <property type="entry name" value="UBIQUINONE BIOSYNTHESIS PROTEIN UBIJ"/>
    <property type="match status" value="1"/>
</dbReference>
<dbReference type="Proteomes" id="UP000195442">
    <property type="component" value="Unassembled WGS sequence"/>
</dbReference>
<comment type="pathway">
    <text evidence="1">Cofactor biosynthesis; ubiquinone biosynthesis.</text>
</comment>
<organism evidence="3 4">
    <name type="scientific">Crenothrix polyspora</name>
    <dbReference type="NCBI Taxonomy" id="360316"/>
    <lineage>
        <taxon>Bacteria</taxon>
        <taxon>Pseudomonadati</taxon>
        <taxon>Pseudomonadota</taxon>
        <taxon>Gammaproteobacteria</taxon>
        <taxon>Methylococcales</taxon>
        <taxon>Crenotrichaceae</taxon>
        <taxon>Crenothrix</taxon>
    </lineage>
</organism>
<evidence type="ECO:0000313" key="4">
    <source>
        <dbReference type="Proteomes" id="UP000195442"/>
    </source>
</evidence>
<dbReference type="EMBL" id="FUKJ01000158">
    <property type="protein sequence ID" value="SJM91794.1"/>
    <property type="molecule type" value="Genomic_DNA"/>
</dbReference>
<comment type="subcellular location">
    <subcellularLocation>
        <location evidence="1">Cytoplasm</location>
    </subcellularLocation>
</comment>
<comment type="function">
    <text evidence="1">Required for ubiquinone (coenzyme Q) biosynthesis. Binds hydrophobic ubiquinone biosynthetic intermediates via its SCP2 domain and is essential for the stability of the Ubi complex. May constitute a docking platform where Ubi enzymes assemble and access their SCP2-bound polyprenyl substrates.</text>
</comment>
<dbReference type="RefSeq" id="WP_087146689.1">
    <property type="nucleotide sequence ID" value="NZ_FUKJ01000158.1"/>
</dbReference>
<accession>A0A1R4H6D4</accession>
<keyword evidence="1" id="KW-0963">Cytoplasm</keyword>
<comment type="similarity">
    <text evidence="1">Belongs to the UbiJ family.</text>
</comment>
<reference evidence="4" key="1">
    <citation type="submission" date="2017-02" db="EMBL/GenBank/DDBJ databases">
        <authorList>
            <person name="Daims H."/>
        </authorList>
    </citation>
    <scope>NUCLEOTIDE SEQUENCE [LARGE SCALE GENOMIC DNA]</scope>
</reference>
<evidence type="ECO:0000313" key="3">
    <source>
        <dbReference type="EMBL" id="SJM91794.1"/>
    </source>
</evidence>
<feature type="domain" description="SCP2" evidence="2">
    <location>
        <begin position="15"/>
        <end position="112"/>
    </location>
</feature>
<dbReference type="InterPro" id="IPR003033">
    <property type="entry name" value="SCP2_sterol-bd_dom"/>
</dbReference>
<dbReference type="Pfam" id="PF02036">
    <property type="entry name" value="SCP2"/>
    <property type="match status" value="1"/>
</dbReference>
<dbReference type="AlphaFoldDB" id="A0A1R4H6D4"/>
<dbReference type="InterPro" id="IPR038989">
    <property type="entry name" value="UbiJ"/>
</dbReference>
<protein>
    <recommendedName>
        <fullName evidence="1">Ubiquinone biosynthesis accessory factor UbiJ</fullName>
    </recommendedName>
</protein>
<dbReference type="SUPFAM" id="SSF55718">
    <property type="entry name" value="SCP-like"/>
    <property type="match status" value="1"/>
</dbReference>
<dbReference type="GO" id="GO:0005737">
    <property type="term" value="C:cytoplasm"/>
    <property type="evidence" value="ECO:0007669"/>
    <property type="project" value="UniProtKB-SubCell"/>
</dbReference>
<dbReference type="UniPathway" id="UPA00232"/>
<dbReference type="PANTHER" id="PTHR38693:SF1">
    <property type="entry name" value="UBIQUINONE BIOSYNTHESIS ACCESSORY FACTOR UBIJ"/>
    <property type="match status" value="1"/>
</dbReference>
<keyword evidence="4" id="KW-1185">Reference proteome</keyword>
<dbReference type="InterPro" id="IPR036527">
    <property type="entry name" value="SCP2_sterol-bd_dom_sf"/>
</dbReference>
<dbReference type="GO" id="GO:0006744">
    <property type="term" value="P:ubiquinone biosynthetic process"/>
    <property type="evidence" value="ECO:0007669"/>
    <property type="project" value="UniProtKB-UniRule"/>
</dbReference>
<gene>
    <name evidence="1" type="primary">ubiJ</name>
    <name evidence="3" type="ORF">CRENPOLYSF2_2400006</name>
</gene>
<dbReference type="HAMAP" id="MF_02215">
    <property type="entry name" value="UbiJ"/>
    <property type="match status" value="1"/>
</dbReference>
<keyword evidence="1" id="KW-0831">Ubiquinone biosynthesis</keyword>
<proteinExistence type="inferred from homology"/>
<evidence type="ECO:0000256" key="1">
    <source>
        <dbReference type="HAMAP-Rule" id="MF_02215"/>
    </source>
</evidence>
<name>A0A1R4H6D4_9GAMM</name>
<dbReference type="OrthoDB" id="9796077at2"/>
<sequence>MAIKPLLFSALETALNHYLALGENRNAVLIPLAGKTIAITIQPFNETVYLCCSADAIQLLDQVTEPADTSLSGSLWAFGLMGLSKNPMRTVFSGQVKIEGDMHTGRRFQELFAKLDINLETHLARVAGDKIAHNIAHIVHISQSWGTESLETLRLNTSEFLQEETRDLPPGAELDIYYRQIDALRTHADRLHSRLARLEAFLSTQTTTP</sequence>